<evidence type="ECO:0000256" key="2">
    <source>
        <dbReference type="ARBA" id="ARBA00023002"/>
    </source>
</evidence>
<evidence type="ECO:0000313" key="5">
    <source>
        <dbReference type="Proteomes" id="UP001295684"/>
    </source>
</evidence>
<dbReference type="EMBL" id="CAMPGE010014475">
    <property type="protein sequence ID" value="CAI2373144.1"/>
    <property type="molecule type" value="Genomic_DNA"/>
</dbReference>
<dbReference type="PANTHER" id="PTHR48106:SF18">
    <property type="entry name" value="QUINONE OXIDOREDUCTASE PIG3"/>
    <property type="match status" value="1"/>
</dbReference>
<evidence type="ECO:0000259" key="3">
    <source>
        <dbReference type="SMART" id="SM00829"/>
    </source>
</evidence>
<dbReference type="InterPro" id="IPR013154">
    <property type="entry name" value="ADH-like_N"/>
</dbReference>
<gene>
    <name evidence="4" type="ORF">ECRASSUSDP1_LOCUS14484</name>
</gene>
<sequence length="349" mass="39227">MEPDQMHAAYLDSHLSLNYGLVPKPIPRKGQVLIKVEAAPINPSDLHCIEGKYAEFVDFQYPFVPGWEGSGTVIESGGGFMGWYLRGKRVAFSKCQEDQEEGSLIKIGGAYGQYCVTDARQCVPLPDSVSFEQGSSFFVNPMTAIGMVEIVSKARSRAVVITAAASQLGKMMIRLFVRKRITVIATVRSESQEKDLRDTFGLEHIFNTSDDEFLPEFKKTCKEARVKYMLECIGGSICGKLMSNLPKGCNVLLYGNLSREAVSDIDCFSFMASEITLKCFKLDVWIASKNIFKLLGIVKKVKRLIKDNLSSKISRQYHLKDINEAVQYYEENMSKGKVLLKPWDLEQDY</sequence>
<evidence type="ECO:0000313" key="4">
    <source>
        <dbReference type="EMBL" id="CAI2373144.1"/>
    </source>
</evidence>
<dbReference type="SUPFAM" id="SSF50129">
    <property type="entry name" value="GroES-like"/>
    <property type="match status" value="1"/>
</dbReference>
<dbReference type="InterPro" id="IPR011032">
    <property type="entry name" value="GroES-like_sf"/>
</dbReference>
<dbReference type="GO" id="GO:0016651">
    <property type="term" value="F:oxidoreductase activity, acting on NAD(P)H"/>
    <property type="evidence" value="ECO:0007669"/>
    <property type="project" value="TreeGrafter"/>
</dbReference>
<dbReference type="Pfam" id="PF08240">
    <property type="entry name" value="ADH_N"/>
    <property type="match status" value="1"/>
</dbReference>
<keyword evidence="2" id="KW-0560">Oxidoreductase</keyword>
<keyword evidence="5" id="KW-1185">Reference proteome</keyword>
<comment type="caution">
    <text evidence="4">The sequence shown here is derived from an EMBL/GenBank/DDBJ whole genome shotgun (WGS) entry which is preliminary data.</text>
</comment>
<dbReference type="Gene3D" id="3.40.50.720">
    <property type="entry name" value="NAD(P)-binding Rossmann-like Domain"/>
    <property type="match status" value="1"/>
</dbReference>
<name>A0AAD2CW43_EUPCR</name>
<dbReference type="InterPro" id="IPR020843">
    <property type="entry name" value="ER"/>
</dbReference>
<dbReference type="PANTHER" id="PTHR48106">
    <property type="entry name" value="QUINONE OXIDOREDUCTASE PIG3-RELATED"/>
    <property type="match status" value="1"/>
</dbReference>
<protein>
    <recommendedName>
        <fullName evidence="3">Enoyl reductase (ER) domain-containing protein</fullName>
    </recommendedName>
</protein>
<feature type="domain" description="Enoyl reductase (ER)" evidence="3">
    <location>
        <begin position="14"/>
        <end position="340"/>
    </location>
</feature>
<organism evidence="4 5">
    <name type="scientific">Euplotes crassus</name>
    <dbReference type="NCBI Taxonomy" id="5936"/>
    <lineage>
        <taxon>Eukaryota</taxon>
        <taxon>Sar</taxon>
        <taxon>Alveolata</taxon>
        <taxon>Ciliophora</taxon>
        <taxon>Intramacronucleata</taxon>
        <taxon>Spirotrichea</taxon>
        <taxon>Hypotrichia</taxon>
        <taxon>Euplotida</taxon>
        <taxon>Euplotidae</taxon>
        <taxon>Moneuplotes</taxon>
    </lineage>
</organism>
<dbReference type="SUPFAM" id="SSF51735">
    <property type="entry name" value="NAD(P)-binding Rossmann-fold domains"/>
    <property type="match status" value="1"/>
</dbReference>
<dbReference type="AlphaFoldDB" id="A0AAD2CW43"/>
<keyword evidence="1" id="KW-0521">NADP</keyword>
<dbReference type="Gene3D" id="3.90.180.10">
    <property type="entry name" value="Medium-chain alcohol dehydrogenases, catalytic domain"/>
    <property type="match status" value="1"/>
</dbReference>
<evidence type="ECO:0000256" key="1">
    <source>
        <dbReference type="ARBA" id="ARBA00022857"/>
    </source>
</evidence>
<dbReference type="InterPro" id="IPR036291">
    <property type="entry name" value="NAD(P)-bd_dom_sf"/>
</dbReference>
<dbReference type="GO" id="GO:0070402">
    <property type="term" value="F:NADPH binding"/>
    <property type="evidence" value="ECO:0007669"/>
    <property type="project" value="TreeGrafter"/>
</dbReference>
<dbReference type="Proteomes" id="UP001295684">
    <property type="component" value="Unassembled WGS sequence"/>
</dbReference>
<dbReference type="SMART" id="SM00829">
    <property type="entry name" value="PKS_ER"/>
    <property type="match status" value="1"/>
</dbReference>
<proteinExistence type="predicted"/>
<reference evidence="4" key="1">
    <citation type="submission" date="2023-07" db="EMBL/GenBank/DDBJ databases">
        <authorList>
            <consortium name="AG Swart"/>
            <person name="Singh M."/>
            <person name="Singh A."/>
            <person name="Seah K."/>
            <person name="Emmerich C."/>
        </authorList>
    </citation>
    <scope>NUCLEOTIDE SEQUENCE</scope>
    <source>
        <strain evidence="4">DP1</strain>
    </source>
</reference>
<accession>A0AAD2CW43</accession>